<sequence>RVAHPDSALSGIRFRSTRSGDTGHQQTNHFSAFRLANLPSLYFTCSVRLCKDADAKFCSAGAACKDAKMSKRSPNDGIQLVESWAHIVVMATANRRTE</sequence>
<evidence type="ECO:0000256" key="1">
    <source>
        <dbReference type="SAM" id="MobiDB-lite"/>
    </source>
</evidence>
<protein>
    <submittedName>
        <fullName evidence="4">ZP domain-containing protein</fullName>
    </submittedName>
</protein>
<evidence type="ECO:0000313" key="3">
    <source>
        <dbReference type="Proteomes" id="UP000095280"/>
    </source>
</evidence>
<dbReference type="InterPro" id="IPR042235">
    <property type="entry name" value="ZP-C_dom"/>
</dbReference>
<feature type="domain" description="ZP" evidence="2">
    <location>
        <begin position="1"/>
        <end position="71"/>
    </location>
</feature>
<reference evidence="4" key="1">
    <citation type="submission" date="2016-11" db="UniProtKB">
        <authorList>
            <consortium name="WormBaseParasite"/>
        </authorList>
    </citation>
    <scope>IDENTIFICATION</scope>
</reference>
<name>A0A1I8HIS8_9PLAT</name>
<proteinExistence type="predicted"/>
<evidence type="ECO:0000313" key="4">
    <source>
        <dbReference type="WBParaSite" id="maker-uti_cns_0006468-snap-gene-0.3-mRNA-1"/>
    </source>
</evidence>
<dbReference type="WBParaSite" id="maker-uti_cns_0006468-snap-gene-0.3-mRNA-1">
    <property type="protein sequence ID" value="maker-uti_cns_0006468-snap-gene-0.3-mRNA-1"/>
    <property type="gene ID" value="maker-uti_cns_0006468-snap-gene-0.3"/>
</dbReference>
<dbReference type="PROSITE" id="PS51034">
    <property type="entry name" value="ZP_2"/>
    <property type="match status" value="1"/>
</dbReference>
<accession>A0A1I8HIS8</accession>
<feature type="compositionally biased region" description="Polar residues" evidence="1">
    <location>
        <begin position="17"/>
        <end position="26"/>
    </location>
</feature>
<dbReference type="Proteomes" id="UP000095280">
    <property type="component" value="Unplaced"/>
</dbReference>
<dbReference type="InterPro" id="IPR001507">
    <property type="entry name" value="ZP_dom"/>
</dbReference>
<dbReference type="AlphaFoldDB" id="A0A1I8HIS8"/>
<feature type="region of interest" description="Disordered" evidence="1">
    <location>
        <begin position="1"/>
        <end position="26"/>
    </location>
</feature>
<evidence type="ECO:0000259" key="2">
    <source>
        <dbReference type="PROSITE" id="PS51034"/>
    </source>
</evidence>
<dbReference type="Gene3D" id="2.60.40.4100">
    <property type="entry name" value="Zona pellucida, ZP-C domain"/>
    <property type="match status" value="1"/>
</dbReference>
<keyword evidence="3" id="KW-1185">Reference proteome</keyword>
<organism evidence="3 4">
    <name type="scientific">Macrostomum lignano</name>
    <dbReference type="NCBI Taxonomy" id="282301"/>
    <lineage>
        <taxon>Eukaryota</taxon>
        <taxon>Metazoa</taxon>
        <taxon>Spiralia</taxon>
        <taxon>Lophotrochozoa</taxon>
        <taxon>Platyhelminthes</taxon>
        <taxon>Rhabditophora</taxon>
        <taxon>Macrostomorpha</taxon>
        <taxon>Macrostomida</taxon>
        <taxon>Macrostomidae</taxon>
        <taxon>Macrostomum</taxon>
    </lineage>
</organism>